<dbReference type="RefSeq" id="WP_151865495.1">
    <property type="nucleotide sequence ID" value="NZ_WBZB01000016.1"/>
</dbReference>
<gene>
    <name evidence="1" type="ORF">F8153_06130</name>
</gene>
<comment type="caution">
    <text evidence="1">The sequence shown here is derived from an EMBL/GenBank/DDBJ whole genome shotgun (WGS) entry which is preliminary data.</text>
</comment>
<proteinExistence type="predicted"/>
<sequence>MLIIARQISESGLYQIILQGINKHIIFEDEEDKEKFLQTLNNYKVKRGYMVYGYSLMGKSYTFHNT</sequence>
<evidence type="ECO:0000313" key="2">
    <source>
        <dbReference type="Proteomes" id="UP000465601"/>
    </source>
</evidence>
<protein>
    <submittedName>
        <fullName evidence="1">Uncharacterized protein</fullName>
    </submittedName>
</protein>
<evidence type="ECO:0000313" key="1">
    <source>
        <dbReference type="EMBL" id="KAB3530684.1"/>
    </source>
</evidence>
<reference evidence="1 2" key="1">
    <citation type="submission" date="2019-10" db="EMBL/GenBank/DDBJ databases">
        <title>Alkaliphilus serpentinus sp. nov. and Alkaliphilus pronyensis sp. nov., two novel anaerobic alkaliphilic species isolated from the serpentinized-hosted hydrothermal field of the Prony Bay (New Caledonia).</title>
        <authorList>
            <person name="Postec A."/>
        </authorList>
    </citation>
    <scope>NUCLEOTIDE SEQUENCE [LARGE SCALE GENOMIC DNA]</scope>
    <source>
        <strain evidence="1 2">LacT</strain>
    </source>
</reference>
<accession>A0A833MEA1</accession>
<dbReference type="EMBL" id="WBZB01000016">
    <property type="protein sequence ID" value="KAB3530684.1"/>
    <property type="molecule type" value="Genomic_DNA"/>
</dbReference>
<organism evidence="1 2">
    <name type="scientific">Alkaliphilus serpentinus</name>
    <dbReference type="NCBI Taxonomy" id="1482731"/>
    <lineage>
        <taxon>Bacteria</taxon>
        <taxon>Bacillati</taxon>
        <taxon>Bacillota</taxon>
        <taxon>Clostridia</taxon>
        <taxon>Peptostreptococcales</taxon>
        <taxon>Natronincolaceae</taxon>
        <taxon>Alkaliphilus</taxon>
    </lineage>
</organism>
<keyword evidence="2" id="KW-1185">Reference proteome</keyword>
<dbReference type="AlphaFoldDB" id="A0A833MEA1"/>
<name>A0A833MEA1_9FIRM</name>
<dbReference type="OrthoDB" id="9788881at2"/>
<dbReference type="Proteomes" id="UP000465601">
    <property type="component" value="Unassembled WGS sequence"/>
</dbReference>